<name>A0A5A7TDM1_CUCMM</name>
<dbReference type="EMBL" id="SSTE01018396">
    <property type="protein sequence ID" value="KAA0039597.1"/>
    <property type="molecule type" value="Genomic_DNA"/>
</dbReference>
<gene>
    <name evidence="2" type="ORF">E6C27_scaffold744G00740</name>
</gene>
<feature type="region of interest" description="Disordered" evidence="1">
    <location>
        <begin position="458"/>
        <end position="499"/>
    </location>
</feature>
<feature type="compositionally biased region" description="Basic residues" evidence="1">
    <location>
        <begin position="467"/>
        <end position="479"/>
    </location>
</feature>
<reference evidence="2 3" key="1">
    <citation type="submission" date="2019-08" db="EMBL/GenBank/DDBJ databases">
        <title>Draft genome sequences of two oriental melons (Cucumis melo L. var makuwa).</title>
        <authorList>
            <person name="Kwon S.-Y."/>
        </authorList>
    </citation>
    <scope>NUCLEOTIDE SEQUENCE [LARGE SCALE GENOMIC DNA]</scope>
    <source>
        <strain evidence="3">cv. SW 3</strain>
        <tissue evidence="2">Leaf</tissue>
    </source>
</reference>
<proteinExistence type="predicted"/>
<organism evidence="2 3">
    <name type="scientific">Cucumis melo var. makuwa</name>
    <name type="common">Oriental melon</name>
    <dbReference type="NCBI Taxonomy" id="1194695"/>
    <lineage>
        <taxon>Eukaryota</taxon>
        <taxon>Viridiplantae</taxon>
        <taxon>Streptophyta</taxon>
        <taxon>Embryophyta</taxon>
        <taxon>Tracheophyta</taxon>
        <taxon>Spermatophyta</taxon>
        <taxon>Magnoliopsida</taxon>
        <taxon>eudicotyledons</taxon>
        <taxon>Gunneridae</taxon>
        <taxon>Pentapetalae</taxon>
        <taxon>rosids</taxon>
        <taxon>fabids</taxon>
        <taxon>Cucurbitales</taxon>
        <taxon>Cucurbitaceae</taxon>
        <taxon>Benincaseae</taxon>
        <taxon>Cucumis</taxon>
    </lineage>
</organism>
<dbReference type="Proteomes" id="UP000321393">
    <property type="component" value="Unassembled WGS sequence"/>
</dbReference>
<protein>
    <submittedName>
        <fullName evidence="2">Uncharacterized protein</fullName>
    </submittedName>
</protein>
<accession>A0A5A7TDM1</accession>
<evidence type="ECO:0000256" key="1">
    <source>
        <dbReference type="SAM" id="MobiDB-lite"/>
    </source>
</evidence>
<evidence type="ECO:0000313" key="3">
    <source>
        <dbReference type="Proteomes" id="UP000321393"/>
    </source>
</evidence>
<evidence type="ECO:0000313" key="2">
    <source>
        <dbReference type="EMBL" id="KAA0039597.1"/>
    </source>
</evidence>
<comment type="caution">
    <text evidence="2">The sequence shown here is derived from an EMBL/GenBank/DDBJ whole genome shotgun (WGS) entry which is preliminary data.</text>
</comment>
<sequence length="499" mass="55770">MEVTPLSAIQLLLGDDRAFAVRSTVLEQSDAFVVWRGDSAVNDPTSLRGQSSFYRQIHHPGKSDRAPSSFGEVNLSSAIQLLPRDDRTFAVRFTTLVGAIGRLRRLERRGDSAVNDPTSIEGRLGSFRQIHRPGKSDRAPSSFGEIRDDRAFTVKSIALVGVIERHCRLERSDAFVFSRGHSNFSDPTSIGGRSSFSRQIHHLSRSDRVPSSFGEVTPPLAIQLQLGDDRTFAIRSIALVGAIRSLHHFKRSDQAPSSFGEVTPLSVIQLLLRDGKQSDFCRYIHRPGRSDQMPSSFEEVTPPSAIQLLLGNDWAFVDRLFGEIHRPGRIDQELSSFREVTSPSAIQLLLGDDWTFTVRSIVRVGAIRHLRRLKRSDRTPSSFGEVTPPTVIQLLLRDNQAFFVDPSPRSGRAPSSFREVTPPSAIQLLLGDDLTFLVRYIVLVEAIGYLRRFERKGDSTVNDPTSTRRRPSFYRHIHRPGSSDQAPLSFKEVTPPSVI</sequence>
<dbReference type="AlphaFoldDB" id="A0A5A7TDM1"/>